<evidence type="ECO:0000313" key="7">
    <source>
        <dbReference type="Proteomes" id="UP000000639"/>
    </source>
</evidence>
<dbReference type="GO" id="GO:1990002">
    <property type="term" value="F:methylglyoxal reductase (NADPH) (acetol producing) activity"/>
    <property type="evidence" value="ECO:0007669"/>
    <property type="project" value="TreeGrafter"/>
</dbReference>
<dbReference type="GO" id="GO:0008106">
    <property type="term" value="F:alcohol dehydrogenase (NADP+) activity"/>
    <property type="evidence" value="ECO:0007669"/>
    <property type="project" value="TreeGrafter"/>
</dbReference>
<dbReference type="Proteomes" id="UP000000639">
    <property type="component" value="Chromosome"/>
</dbReference>
<dbReference type="InterPro" id="IPR044731">
    <property type="entry name" value="BDH-like"/>
</dbReference>
<dbReference type="PANTHER" id="PTHR43633:SF1">
    <property type="entry name" value="ALCOHOL DEHYDROGENASE YQHD"/>
    <property type="match status" value="1"/>
</dbReference>
<organism evidence="6 7">
    <name type="scientific">Psychromonas ingrahamii (strain DSM 17664 / CCUG 51855 / 37)</name>
    <dbReference type="NCBI Taxonomy" id="357804"/>
    <lineage>
        <taxon>Bacteria</taxon>
        <taxon>Pseudomonadati</taxon>
        <taxon>Pseudomonadota</taxon>
        <taxon>Gammaproteobacteria</taxon>
        <taxon>Alteromonadales</taxon>
        <taxon>Psychromonadaceae</taxon>
        <taxon>Psychromonas</taxon>
    </lineage>
</organism>
<dbReference type="Gene3D" id="1.20.1090.10">
    <property type="entry name" value="Dehydroquinate synthase-like - alpha domain"/>
    <property type="match status" value="1"/>
</dbReference>
<dbReference type="KEGG" id="pin:Ping_1645"/>
<dbReference type="Gene3D" id="3.40.50.1970">
    <property type="match status" value="1"/>
</dbReference>
<comment type="cofactor">
    <cofactor evidence="1">
        <name>Fe cation</name>
        <dbReference type="ChEBI" id="CHEBI:24875"/>
    </cofactor>
</comment>
<dbReference type="Pfam" id="PF25137">
    <property type="entry name" value="ADH_Fe_C"/>
    <property type="match status" value="1"/>
</dbReference>
<dbReference type="EMBL" id="CP000510">
    <property type="protein sequence ID" value="ABM03438.1"/>
    <property type="molecule type" value="Genomic_DNA"/>
</dbReference>
<dbReference type="SUPFAM" id="SSF56796">
    <property type="entry name" value="Dehydroquinate synthase-like"/>
    <property type="match status" value="1"/>
</dbReference>
<name>A1SVC3_PSYIN</name>
<dbReference type="InterPro" id="IPR056798">
    <property type="entry name" value="ADH_Fe_C"/>
</dbReference>
<dbReference type="HOGENOM" id="CLU_007207_0_4_6"/>
<dbReference type="Pfam" id="PF00465">
    <property type="entry name" value="Fe-ADH"/>
    <property type="match status" value="1"/>
</dbReference>
<dbReference type="GO" id="GO:0005829">
    <property type="term" value="C:cytosol"/>
    <property type="evidence" value="ECO:0007669"/>
    <property type="project" value="TreeGrafter"/>
</dbReference>
<evidence type="ECO:0000313" key="6">
    <source>
        <dbReference type="EMBL" id="ABM03438.1"/>
    </source>
</evidence>
<dbReference type="OrthoDB" id="9815791at2"/>
<dbReference type="AlphaFoldDB" id="A1SVC3"/>
<dbReference type="FunFam" id="3.40.50.1970:FF:000003">
    <property type="entry name" value="Alcohol dehydrogenase, iron-containing"/>
    <property type="match status" value="1"/>
</dbReference>
<feature type="domain" description="Fe-containing alcohol dehydrogenase-like C-terminal" evidence="5">
    <location>
        <begin position="185"/>
        <end position="352"/>
    </location>
</feature>
<dbReference type="GO" id="GO:0046872">
    <property type="term" value="F:metal ion binding"/>
    <property type="evidence" value="ECO:0007669"/>
    <property type="project" value="InterPro"/>
</dbReference>
<comment type="similarity">
    <text evidence="2">Belongs to the iron-containing alcohol dehydrogenase family.</text>
</comment>
<dbReference type="InterPro" id="IPR001670">
    <property type="entry name" value="ADH_Fe/GldA"/>
</dbReference>
<evidence type="ECO:0000259" key="4">
    <source>
        <dbReference type="Pfam" id="PF00465"/>
    </source>
</evidence>
<dbReference type="STRING" id="357804.Ping_1645"/>
<dbReference type="RefSeq" id="WP_011769998.1">
    <property type="nucleotide sequence ID" value="NC_008709.1"/>
</dbReference>
<sequence>MDNFTFFNNTRIHFGEGQISKVTSEIPKDKKVLVLYGGGSIKKNGVYDQVKAVLADYNWSEFSGIEPNPKYETLLKAVAIIKAENFDYLLAVGGGSVVDGTKFIAAACRFEGPEPWDILEAQAVVNSALTLGCILTLPATGSESNGNAVITREHNKLAFNSPLVCPAFAILDPTTTLSLSPRQSANGVVGAFVHVMEQYLTYPVNAKVQDRFAEALLLNLIEEGPKVLKTPDDLAVRSNIMWSATQALNGLIGAGVPQDWTSHGIGHELTGHYGIDHARSLSIILPAVMKICRIEKEEKLLQYGERVFAITEGAIDQRIDQAIAQTINFFTIMNVPTTLNHAGLERASIEVLLNSLKKHGMVALGESRNNDLSRSRKILEAAL</sequence>
<evidence type="ECO:0000259" key="5">
    <source>
        <dbReference type="Pfam" id="PF25137"/>
    </source>
</evidence>
<protein>
    <submittedName>
        <fullName evidence="6">Alcohol dehydrogenase, iron-containing</fullName>
    </submittedName>
</protein>
<accession>A1SVC3</accession>
<keyword evidence="7" id="KW-1185">Reference proteome</keyword>
<dbReference type="PANTHER" id="PTHR43633">
    <property type="entry name" value="ALCOHOL DEHYDROGENASE YQHD"/>
    <property type="match status" value="1"/>
</dbReference>
<proteinExistence type="inferred from homology"/>
<gene>
    <name evidence="6" type="ordered locus">Ping_1645</name>
</gene>
<feature type="domain" description="Alcohol dehydrogenase iron-type/glycerol dehydrogenase GldA" evidence="4">
    <location>
        <begin position="10"/>
        <end position="173"/>
    </location>
</feature>
<evidence type="ECO:0000256" key="2">
    <source>
        <dbReference type="ARBA" id="ARBA00007358"/>
    </source>
</evidence>
<dbReference type="eggNOG" id="COG1979">
    <property type="taxonomic scope" value="Bacteria"/>
</dbReference>
<dbReference type="GO" id="GO:1990362">
    <property type="term" value="F:butanol dehydrogenase (NAD+) activity"/>
    <property type="evidence" value="ECO:0007669"/>
    <property type="project" value="InterPro"/>
</dbReference>
<keyword evidence="3" id="KW-0560">Oxidoreductase</keyword>
<reference evidence="6 7" key="1">
    <citation type="submission" date="2007-01" db="EMBL/GenBank/DDBJ databases">
        <title>Complete sequence of Psychromonas ingrahamii 37.</title>
        <authorList>
            <consortium name="US DOE Joint Genome Institute"/>
            <person name="Copeland A."/>
            <person name="Lucas S."/>
            <person name="Lapidus A."/>
            <person name="Barry K."/>
            <person name="Detter J.C."/>
            <person name="Glavina del Rio T."/>
            <person name="Hammon N."/>
            <person name="Israni S."/>
            <person name="Dalin E."/>
            <person name="Tice H."/>
            <person name="Pitluck S."/>
            <person name="Thompson L.S."/>
            <person name="Brettin T."/>
            <person name="Bruce D."/>
            <person name="Han C."/>
            <person name="Tapia R."/>
            <person name="Schmutz J."/>
            <person name="Larimer F."/>
            <person name="Land M."/>
            <person name="Hauser L."/>
            <person name="Kyrpides N."/>
            <person name="Ivanova N."/>
            <person name="Staley J."/>
            <person name="Richardson P."/>
        </authorList>
    </citation>
    <scope>NUCLEOTIDE SEQUENCE [LARGE SCALE GENOMIC DNA]</scope>
    <source>
        <strain evidence="6 7">37</strain>
    </source>
</reference>
<evidence type="ECO:0000256" key="1">
    <source>
        <dbReference type="ARBA" id="ARBA00001962"/>
    </source>
</evidence>
<evidence type="ECO:0000256" key="3">
    <source>
        <dbReference type="ARBA" id="ARBA00023002"/>
    </source>
</evidence>
<dbReference type="CDD" id="cd08187">
    <property type="entry name" value="BDH"/>
    <property type="match status" value="1"/>
</dbReference>